<sequence length="769" mass="91333">MHESKNCLDEVKAVLFSLVASIKVDINKESEFKAILCDINTILKTEPSLYICLVEWKFFTKQFIYILREECIFIESMDILVNALEYFVQSKKKNNLKDFFINRNNLIFLSEKIYKTLKNIKTEFNENFIEEDLLWRCSESKIITKVIHSLKLFISSNDNFTVSILLNILMEIGFFDLILFLKTETVCDLFNQIFKYKSCFKSKETTISDKSTVPYENIRKHFDPEIFYSLKDNIPKKSYFSKYCFISNPVFIKLAKMIYQYVFYFLVEYFSIPRNIHTINFICELKFTGKLEDIENLKYKKLSTSTEQIYDEIESASRINFLNNHDYKENSYFSVVHDNSDNLSENKYLNNETLNLFNYRDFQDHSVHEESMKIEVNSNFENKDISNQNIYDETISQTLINLPDKIDVGIDYLINFNSVLSRITELQNELKSFPKVCYFEIYINMLELIRNHSQKQILIRKVFQNTEFISKISAFITDKNLEISINSVKIIYNHFVLLKEFFDKNLFLYRGNSKLEKNNIKDLFRCLNKEKKIQRMFTLLQYSCKCVSGCNYGNCIYPRVLIVLGNTFLNGKKEFFYKPSNLALMWSIHNFFPEFADEKIVTFDLSNFSCFFKIYFEKFMNFLSKNPYNYAKILFPIENKKIEKKEAKFNVQIDQDEAEFNIKNNDLISSAEEEQTLEPYNSKSKIFDNNFFESVIFKEEKNELKPGEELEKSTEKDLQNEIMDQKNTKNSFTTTNFESKQEIEESKINSKKKKIKKSKYNLESSSSFD</sequence>
<gene>
    <name evidence="2" type="ORF">CWI37_0135p0030</name>
</gene>
<name>A0A4Q9L9M8_9MICR</name>
<evidence type="ECO:0000256" key="1">
    <source>
        <dbReference type="SAM" id="MobiDB-lite"/>
    </source>
</evidence>
<evidence type="ECO:0000313" key="2">
    <source>
        <dbReference type="EMBL" id="TBU04439.1"/>
    </source>
</evidence>
<feature type="compositionally biased region" description="Low complexity" evidence="1">
    <location>
        <begin position="728"/>
        <end position="738"/>
    </location>
</feature>
<dbReference type="AlphaFoldDB" id="A0A4Q9L9M8"/>
<accession>A0A4Q9L9M8</accession>
<proteinExistence type="predicted"/>
<protein>
    <submittedName>
        <fullName evidence="2">Uncharacterized protein</fullName>
    </submittedName>
</protein>
<dbReference type="EMBL" id="PITJ01000135">
    <property type="protein sequence ID" value="TBU04439.1"/>
    <property type="molecule type" value="Genomic_DNA"/>
</dbReference>
<evidence type="ECO:0000313" key="3">
    <source>
        <dbReference type="Proteomes" id="UP000292362"/>
    </source>
</evidence>
<reference evidence="2 3" key="1">
    <citation type="submission" date="2017-12" db="EMBL/GenBank/DDBJ databases">
        <authorList>
            <person name="Pombert J.-F."/>
            <person name="Haag K.L."/>
            <person name="Ebert D."/>
        </authorList>
    </citation>
    <scope>NUCLEOTIDE SEQUENCE [LARGE SCALE GENOMIC DNA]</scope>
    <source>
        <strain evidence="2">FI-OER-3-3</strain>
    </source>
</reference>
<organism evidence="2 3">
    <name type="scientific">Hamiltosporidium tvaerminnensis</name>
    <dbReference type="NCBI Taxonomy" id="1176355"/>
    <lineage>
        <taxon>Eukaryota</taxon>
        <taxon>Fungi</taxon>
        <taxon>Fungi incertae sedis</taxon>
        <taxon>Microsporidia</taxon>
        <taxon>Dubosqiidae</taxon>
        <taxon>Hamiltosporidium</taxon>
    </lineage>
</organism>
<dbReference type="VEuPathDB" id="MicrosporidiaDB:CWI37_0135p0030"/>
<feature type="compositionally biased region" description="Basic residues" evidence="1">
    <location>
        <begin position="749"/>
        <end position="759"/>
    </location>
</feature>
<feature type="region of interest" description="Disordered" evidence="1">
    <location>
        <begin position="706"/>
        <end position="769"/>
    </location>
</feature>
<comment type="caution">
    <text evidence="2">The sequence shown here is derived from an EMBL/GenBank/DDBJ whole genome shotgun (WGS) entry which is preliminary data.</text>
</comment>
<dbReference type="Proteomes" id="UP000292362">
    <property type="component" value="Unassembled WGS sequence"/>
</dbReference>
<feature type="compositionally biased region" description="Basic and acidic residues" evidence="1">
    <location>
        <begin position="706"/>
        <end position="727"/>
    </location>
</feature>
<feature type="compositionally biased region" description="Basic and acidic residues" evidence="1">
    <location>
        <begin position="739"/>
        <end position="748"/>
    </location>
</feature>